<organism evidence="9">
    <name type="scientific">Capitella teleta</name>
    <name type="common">Polychaete worm</name>
    <dbReference type="NCBI Taxonomy" id="283909"/>
    <lineage>
        <taxon>Eukaryota</taxon>
        <taxon>Metazoa</taxon>
        <taxon>Spiralia</taxon>
        <taxon>Lophotrochozoa</taxon>
        <taxon>Annelida</taxon>
        <taxon>Polychaeta</taxon>
        <taxon>Sedentaria</taxon>
        <taxon>Scolecida</taxon>
        <taxon>Capitellidae</taxon>
        <taxon>Capitella</taxon>
    </lineage>
</organism>
<dbReference type="GO" id="GO:0046592">
    <property type="term" value="F:polyamine oxidase activity"/>
    <property type="evidence" value="ECO:0007669"/>
    <property type="project" value="TreeGrafter"/>
</dbReference>
<name>R7TLL1_CAPTE</name>
<evidence type="ECO:0000256" key="6">
    <source>
        <dbReference type="ARBA" id="ARBA00022827"/>
    </source>
</evidence>
<accession>R7TLL1</accession>
<comment type="subcellular location">
    <subcellularLocation>
        <location evidence="2">Cytoplasm</location>
    </subcellularLocation>
</comment>
<dbReference type="EMBL" id="KB309380">
    <property type="protein sequence ID" value="ELT94559.1"/>
    <property type="molecule type" value="Genomic_DNA"/>
</dbReference>
<feature type="domain" description="Amine oxidase" evidence="8">
    <location>
        <begin position="27"/>
        <end position="133"/>
    </location>
</feature>
<dbReference type="EnsemblMetazoa" id="CapteT225468">
    <property type="protein sequence ID" value="CapteP225468"/>
    <property type="gene ID" value="CapteG225468"/>
</dbReference>
<keyword evidence="5" id="KW-0285">Flavoprotein</keyword>
<evidence type="ECO:0000313" key="10">
    <source>
        <dbReference type="EnsemblMetazoa" id="CapteP225468"/>
    </source>
</evidence>
<evidence type="ECO:0000313" key="9">
    <source>
        <dbReference type="EMBL" id="ELT94559.1"/>
    </source>
</evidence>
<dbReference type="SUPFAM" id="SSF54373">
    <property type="entry name" value="FAD-linked reductases, C-terminal domain"/>
    <property type="match status" value="1"/>
</dbReference>
<dbReference type="Pfam" id="PF01593">
    <property type="entry name" value="Amino_oxidase"/>
    <property type="match status" value="2"/>
</dbReference>
<reference evidence="9 11" key="2">
    <citation type="journal article" date="2013" name="Nature">
        <title>Insights into bilaterian evolution from three spiralian genomes.</title>
        <authorList>
            <person name="Simakov O."/>
            <person name="Marletaz F."/>
            <person name="Cho S.J."/>
            <person name="Edsinger-Gonzales E."/>
            <person name="Havlak P."/>
            <person name="Hellsten U."/>
            <person name="Kuo D.H."/>
            <person name="Larsson T."/>
            <person name="Lv J."/>
            <person name="Arendt D."/>
            <person name="Savage R."/>
            <person name="Osoegawa K."/>
            <person name="de Jong P."/>
            <person name="Grimwood J."/>
            <person name="Chapman J.A."/>
            <person name="Shapiro H."/>
            <person name="Aerts A."/>
            <person name="Otillar R.P."/>
            <person name="Terry A.Y."/>
            <person name="Boore J.L."/>
            <person name="Grigoriev I.V."/>
            <person name="Lindberg D.R."/>
            <person name="Seaver E.C."/>
            <person name="Weisblat D.A."/>
            <person name="Putnam N.H."/>
            <person name="Rokhsar D.S."/>
        </authorList>
    </citation>
    <scope>NUCLEOTIDE SEQUENCE</scope>
    <source>
        <strain evidence="9 11">I ESC-2004</strain>
    </source>
</reference>
<dbReference type="FunCoup" id="R7TLL1">
    <property type="interactions" value="100"/>
</dbReference>
<proteinExistence type="inferred from homology"/>
<dbReference type="InterPro" id="IPR050281">
    <property type="entry name" value="Flavin_monoamine_oxidase"/>
</dbReference>
<keyword evidence="4" id="KW-0963">Cytoplasm</keyword>
<protein>
    <recommendedName>
        <fullName evidence="8">Amine oxidase domain-containing protein</fullName>
    </recommendedName>
</protein>
<reference evidence="10" key="3">
    <citation type="submission" date="2015-06" db="UniProtKB">
        <authorList>
            <consortium name="EnsemblMetazoa"/>
        </authorList>
    </citation>
    <scope>IDENTIFICATION</scope>
</reference>
<evidence type="ECO:0000313" key="11">
    <source>
        <dbReference type="Proteomes" id="UP000014760"/>
    </source>
</evidence>
<dbReference type="PANTHER" id="PTHR10742:SF405">
    <property type="entry name" value="PEROXISOMAL N(1)-ACETYL-SPERMINE_SPERMIDINE OXIDASE"/>
    <property type="match status" value="1"/>
</dbReference>
<comment type="cofactor">
    <cofactor evidence="1">
        <name>FAD</name>
        <dbReference type="ChEBI" id="CHEBI:57692"/>
    </cofactor>
</comment>
<evidence type="ECO:0000256" key="3">
    <source>
        <dbReference type="ARBA" id="ARBA00005995"/>
    </source>
</evidence>
<dbReference type="HOGENOM" id="CLU_004498_2_3_1"/>
<dbReference type="InterPro" id="IPR002937">
    <property type="entry name" value="Amino_oxidase"/>
</dbReference>
<dbReference type="EMBL" id="AMQN01012225">
    <property type="status" value="NOT_ANNOTATED_CDS"/>
    <property type="molecule type" value="Genomic_DNA"/>
</dbReference>
<dbReference type="PANTHER" id="PTHR10742">
    <property type="entry name" value="FLAVIN MONOAMINE OXIDASE"/>
    <property type="match status" value="1"/>
</dbReference>
<evidence type="ECO:0000256" key="1">
    <source>
        <dbReference type="ARBA" id="ARBA00001974"/>
    </source>
</evidence>
<evidence type="ECO:0000256" key="7">
    <source>
        <dbReference type="ARBA" id="ARBA00023002"/>
    </source>
</evidence>
<dbReference type="Gene3D" id="3.90.660.10">
    <property type="match status" value="1"/>
</dbReference>
<dbReference type="OrthoDB" id="2019015at2759"/>
<evidence type="ECO:0000256" key="5">
    <source>
        <dbReference type="ARBA" id="ARBA00022630"/>
    </source>
</evidence>
<dbReference type="AlphaFoldDB" id="R7TLL1"/>
<dbReference type="Proteomes" id="UP000014760">
    <property type="component" value="Unassembled WGS sequence"/>
</dbReference>
<evidence type="ECO:0000256" key="2">
    <source>
        <dbReference type="ARBA" id="ARBA00004496"/>
    </source>
</evidence>
<dbReference type="Gene3D" id="3.50.50.60">
    <property type="entry name" value="FAD/NAD(P)-binding domain"/>
    <property type="match status" value="1"/>
</dbReference>
<reference evidence="11" key="1">
    <citation type="submission" date="2012-12" db="EMBL/GenBank/DDBJ databases">
        <authorList>
            <person name="Hellsten U."/>
            <person name="Grimwood J."/>
            <person name="Chapman J.A."/>
            <person name="Shapiro H."/>
            <person name="Aerts A."/>
            <person name="Otillar R.P."/>
            <person name="Terry A.Y."/>
            <person name="Boore J.L."/>
            <person name="Simakov O."/>
            <person name="Marletaz F."/>
            <person name="Cho S.-J."/>
            <person name="Edsinger-Gonzales E."/>
            <person name="Havlak P."/>
            <person name="Kuo D.-H."/>
            <person name="Larsson T."/>
            <person name="Lv J."/>
            <person name="Arendt D."/>
            <person name="Savage R."/>
            <person name="Osoegawa K."/>
            <person name="de Jong P."/>
            <person name="Lindberg D.R."/>
            <person name="Seaver E.C."/>
            <person name="Weisblat D.A."/>
            <person name="Putnam N.H."/>
            <person name="Grigoriev I.V."/>
            <person name="Rokhsar D.S."/>
        </authorList>
    </citation>
    <scope>NUCLEOTIDE SEQUENCE</scope>
    <source>
        <strain evidence="11">I ESC-2004</strain>
    </source>
</reference>
<evidence type="ECO:0000259" key="8">
    <source>
        <dbReference type="Pfam" id="PF01593"/>
    </source>
</evidence>
<gene>
    <name evidence="9" type="ORF">CAPTEDRAFT_225468</name>
</gene>
<keyword evidence="7" id="KW-0560">Oxidoreductase</keyword>
<comment type="similarity">
    <text evidence="3">Belongs to the flavin monoamine oxidase family.</text>
</comment>
<evidence type="ECO:0000256" key="4">
    <source>
        <dbReference type="ARBA" id="ARBA00022490"/>
    </source>
</evidence>
<dbReference type="SUPFAM" id="SSF51905">
    <property type="entry name" value="FAD/NAD(P)-binding domain"/>
    <property type="match status" value="1"/>
</dbReference>
<keyword evidence="11" id="KW-1185">Reference proteome</keyword>
<dbReference type="OMA" id="CITGCHS"/>
<dbReference type="STRING" id="283909.R7TLL1"/>
<sequence>MAEESSDDSPSITMKTNPKVVIIGAGISGIMAGHELAKEGIQDFVILEATDRVGGRIWSVDLETAPGRKTELGANWIHGIHANPIYKIATQHNLLSKLYQGRKLGQRMMFLHQDGHPVNTKNDSVGAFIWREFSEKLDRYHGQERHIREMVLHQRLLGECIISGCNNMNDIALSEVGSFQELPGVHYVIPPGFEQICHILKENIPSEALRLKHAVSQIKYGQADGAEHPVCVECQNGQKFYADHVIVTVSLGYLKQHHDRLFEPLLPVEKLSAFERVAMGTVNKVILEFDGQILPDGIFRLELIWDRLEEDELVDLSERWFKKLGSFEAVTDNVLMGWLSGDEAEYMEKLSEEEVGKQCVDVLKRFLHRSVKELPNLKKVSRSTWKSNPFSLGAYSFIPVGAFAEDIETLAEPILDKDHTPTVLFAGEATHPNFYSSSHGALLSGKREAQRIIDLHHGGATNGDI</sequence>
<feature type="domain" description="Amine oxidase" evidence="8">
    <location>
        <begin position="178"/>
        <end position="453"/>
    </location>
</feature>
<dbReference type="InterPro" id="IPR036188">
    <property type="entry name" value="FAD/NAD-bd_sf"/>
</dbReference>
<dbReference type="EMBL" id="AMQN01012226">
    <property type="status" value="NOT_ANNOTATED_CDS"/>
    <property type="molecule type" value="Genomic_DNA"/>
</dbReference>
<dbReference type="GO" id="GO:0005737">
    <property type="term" value="C:cytoplasm"/>
    <property type="evidence" value="ECO:0007669"/>
    <property type="project" value="UniProtKB-SubCell"/>
</dbReference>
<keyword evidence="6" id="KW-0274">FAD</keyword>